<evidence type="ECO:0000313" key="2">
    <source>
        <dbReference type="EMBL" id="WOT04724.1"/>
    </source>
</evidence>
<evidence type="ECO:0000313" key="3">
    <source>
        <dbReference type="Proteomes" id="UP001529491"/>
    </source>
</evidence>
<accession>A0ABZ0JYX2</accession>
<keyword evidence="3" id="KW-1185">Reference proteome</keyword>
<evidence type="ECO:0000256" key="1">
    <source>
        <dbReference type="SAM" id="SignalP"/>
    </source>
</evidence>
<dbReference type="Proteomes" id="UP001529491">
    <property type="component" value="Chromosome"/>
</dbReference>
<protein>
    <submittedName>
        <fullName evidence="2">Uncharacterized protein</fullName>
    </submittedName>
</protein>
<dbReference type="EMBL" id="CP136522">
    <property type="protein sequence ID" value="WOT04724.1"/>
    <property type="molecule type" value="Genomic_DNA"/>
</dbReference>
<reference evidence="2 3" key="1">
    <citation type="submission" date="2023-10" db="EMBL/GenBank/DDBJ databases">
        <title>Complete genome sequence of Shewanella sp. DAU334.</title>
        <authorList>
            <person name="Lee Y.-S."/>
            <person name="Jeong H.-R."/>
            <person name="Hwang E.-J."/>
            <person name="Choi Y.-L."/>
            <person name="Kim G.-D."/>
        </authorList>
    </citation>
    <scope>NUCLEOTIDE SEQUENCE [LARGE SCALE GENOMIC DNA]</scope>
    <source>
        <strain evidence="2 3">DAU334</strain>
    </source>
</reference>
<feature type="chain" id="PRO_5045977207" evidence="1">
    <location>
        <begin position="21"/>
        <end position="362"/>
    </location>
</feature>
<gene>
    <name evidence="2" type="ORF">RGE70_15605</name>
</gene>
<dbReference type="RefSeq" id="WP_310472361.1">
    <property type="nucleotide sequence ID" value="NZ_CP136522.1"/>
</dbReference>
<feature type="signal peptide" evidence="1">
    <location>
        <begin position="1"/>
        <end position="20"/>
    </location>
</feature>
<organism evidence="2 3">
    <name type="scientific">Shewanella youngdeokensis</name>
    <dbReference type="NCBI Taxonomy" id="2999068"/>
    <lineage>
        <taxon>Bacteria</taxon>
        <taxon>Pseudomonadati</taxon>
        <taxon>Pseudomonadota</taxon>
        <taxon>Gammaproteobacteria</taxon>
        <taxon>Alteromonadales</taxon>
        <taxon>Shewanellaceae</taxon>
        <taxon>Shewanella</taxon>
    </lineage>
</organism>
<name>A0ABZ0JYX2_9GAMM</name>
<keyword evidence="1" id="KW-0732">Signal</keyword>
<sequence>MKIINVFAVVIAACSLGVAASEQDKKTESNDRIVCEYTDAELSNFQSKFTSLLELSSNVGPMLCEHVLRVTEDETAAFEAVLFDYAALAKEVTQTTYPETVFPGINRVTELWQQQLSQYSVKLDYVNPIRFTFEDAGRGKGDEQYILRAKLPPHGANNRTWYLGDEEEAECKKTAFDLSCRQAADNLNSAIKPAFALLNAQLLRDNGQLLAELQSDWKAYIKEARYQTPLDVWLTTALQSNHFHGTDLVGPPQWQAFMLRPSLVFEHIDELKDGDKDDVSLAVEWAGVNWWKTGIGFSLTSVYHDRKEVDALGHGLTIHIKNKYSIGYVHRSDNNGSIFFNIDLLEWLGDSEGVYQQYKGYF</sequence>
<proteinExistence type="predicted"/>